<organism evidence="1 2">
    <name type="scientific">Actinomadura keratinilytica</name>
    <dbReference type="NCBI Taxonomy" id="547461"/>
    <lineage>
        <taxon>Bacteria</taxon>
        <taxon>Bacillati</taxon>
        <taxon>Actinomycetota</taxon>
        <taxon>Actinomycetes</taxon>
        <taxon>Streptosporangiales</taxon>
        <taxon>Thermomonosporaceae</taxon>
        <taxon>Actinomadura</taxon>
    </lineage>
</organism>
<sequence length="142" mass="15313">MISAARRRRAIDAPRRSTTPAFAAALCTYQHARAAGNIASTEALVGRSASVRRAAGVRLRVPRRFLDGGRRAGLFLPVSGASAFSDAQPGVRRLLRPARWRFVDFTTDSRRDHAVTISAGELNETERNAAAGSADDVDLEIP</sequence>
<proteinExistence type="predicted"/>
<gene>
    <name evidence="1" type="ORF">GCM10022416_42330</name>
</gene>
<comment type="caution">
    <text evidence="1">The sequence shown here is derived from an EMBL/GenBank/DDBJ whole genome shotgun (WGS) entry which is preliminary data.</text>
</comment>
<protein>
    <submittedName>
        <fullName evidence="1">Uncharacterized protein</fullName>
    </submittedName>
</protein>
<dbReference type="EMBL" id="BAABDO010000071">
    <property type="protein sequence ID" value="GAA4148223.1"/>
    <property type="molecule type" value="Genomic_DNA"/>
</dbReference>
<evidence type="ECO:0000313" key="1">
    <source>
        <dbReference type="EMBL" id="GAA4148223.1"/>
    </source>
</evidence>
<dbReference type="Proteomes" id="UP001500266">
    <property type="component" value="Unassembled WGS sequence"/>
</dbReference>
<dbReference type="RefSeq" id="WP_345023225.1">
    <property type="nucleotide sequence ID" value="NZ_BAABDO010000071.1"/>
</dbReference>
<keyword evidence="2" id="KW-1185">Reference proteome</keyword>
<reference evidence="2" key="1">
    <citation type="journal article" date="2019" name="Int. J. Syst. Evol. Microbiol.">
        <title>The Global Catalogue of Microorganisms (GCM) 10K type strain sequencing project: providing services to taxonomists for standard genome sequencing and annotation.</title>
        <authorList>
            <consortium name="The Broad Institute Genomics Platform"/>
            <consortium name="The Broad Institute Genome Sequencing Center for Infectious Disease"/>
            <person name="Wu L."/>
            <person name="Ma J."/>
        </authorList>
    </citation>
    <scope>NUCLEOTIDE SEQUENCE [LARGE SCALE GENOMIC DNA]</scope>
    <source>
        <strain evidence="2">JCM 17316</strain>
    </source>
</reference>
<name>A0ABP7Z6B7_9ACTN</name>
<accession>A0ABP7Z6B7</accession>
<evidence type="ECO:0000313" key="2">
    <source>
        <dbReference type="Proteomes" id="UP001500266"/>
    </source>
</evidence>